<dbReference type="OrthoDB" id="9789113at2"/>
<dbReference type="InterPro" id="IPR032816">
    <property type="entry name" value="VTT_dom"/>
</dbReference>
<gene>
    <name evidence="4" type="ORF">CCE28_19675</name>
</gene>
<keyword evidence="5" id="KW-1185">Reference proteome</keyword>
<evidence type="ECO:0000313" key="5">
    <source>
        <dbReference type="Proteomes" id="UP000216024"/>
    </source>
</evidence>
<feature type="transmembrane region" description="Helical" evidence="2">
    <location>
        <begin position="12"/>
        <end position="31"/>
    </location>
</feature>
<feature type="transmembrane region" description="Helical" evidence="2">
    <location>
        <begin position="51"/>
        <end position="73"/>
    </location>
</feature>
<feature type="transmembrane region" description="Helical" evidence="2">
    <location>
        <begin position="165"/>
        <end position="184"/>
    </location>
</feature>
<keyword evidence="2" id="KW-1133">Transmembrane helix</keyword>
<name>A0A267MCP5_9FIRM</name>
<reference evidence="4 5" key="1">
    <citation type="submission" date="2017-06" db="EMBL/GenBank/DDBJ databases">
        <title>Draft genome sequence of anaerobic fermentative bacterium Anaeromicrobium sediminis DY2726D isolated from West Pacific Ocean sediments.</title>
        <authorList>
            <person name="Zeng X."/>
        </authorList>
    </citation>
    <scope>NUCLEOTIDE SEQUENCE [LARGE SCALE GENOMIC DNA]</scope>
    <source>
        <strain evidence="4 5">DY2726D</strain>
    </source>
</reference>
<evidence type="ECO:0000313" key="4">
    <source>
        <dbReference type="EMBL" id="PAB57152.1"/>
    </source>
</evidence>
<feature type="transmembrane region" description="Helical" evidence="2">
    <location>
        <begin position="117"/>
        <end position="138"/>
    </location>
</feature>
<accession>A0A267MCP5</accession>
<dbReference type="InterPro" id="IPR051311">
    <property type="entry name" value="DedA_domain"/>
</dbReference>
<sequence length="192" mass="21606">MEKMDMSYIINILINYGVIGIMIAAFFEPILMPVPMEFVSIPIALLNQDKALLYSIILILFSALGSTVGYYIGKFLSGTLLNKFVSAENVSKLKNLYEKNSFLTILTSAFTPIPYEAYVLSAGIFNIGFTKFIMAALISRCIRHLPQGIIISLYGDVFLGNLKNYTMIMGLIIFIIILLLRYLFRKNNSNTQ</sequence>
<dbReference type="AlphaFoldDB" id="A0A267MCP5"/>
<evidence type="ECO:0000256" key="2">
    <source>
        <dbReference type="SAM" id="Phobius"/>
    </source>
</evidence>
<proteinExistence type="inferred from homology"/>
<organism evidence="4 5">
    <name type="scientific">Anaeromicrobium sediminis</name>
    <dbReference type="NCBI Taxonomy" id="1478221"/>
    <lineage>
        <taxon>Bacteria</taxon>
        <taxon>Bacillati</taxon>
        <taxon>Bacillota</taxon>
        <taxon>Clostridia</taxon>
        <taxon>Peptostreptococcales</taxon>
        <taxon>Thermotaleaceae</taxon>
        <taxon>Anaeromicrobium</taxon>
    </lineage>
</organism>
<dbReference type="GO" id="GO:0005886">
    <property type="term" value="C:plasma membrane"/>
    <property type="evidence" value="ECO:0007669"/>
    <property type="project" value="TreeGrafter"/>
</dbReference>
<dbReference type="Proteomes" id="UP000216024">
    <property type="component" value="Unassembled WGS sequence"/>
</dbReference>
<comment type="caution">
    <text evidence="4">The sequence shown here is derived from an EMBL/GenBank/DDBJ whole genome shotgun (WGS) entry which is preliminary data.</text>
</comment>
<dbReference type="Pfam" id="PF09335">
    <property type="entry name" value="VTT_dom"/>
    <property type="match status" value="1"/>
</dbReference>
<keyword evidence="2" id="KW-0812">Transmembrane</keyword>
<dbReference type="PANTHER" id="PTHR42709">
    <property type="entry name" value="ALKALINE PHOSPHATASE LIKE PROTEIN"/>
    <property type="match status" value="1"/>
</dbReference>
<dbReference type="EMBL" id="NIBG01000028">
    <property type="protein sequence ID" value="PAB57152.1"/>
    <property type="molecule type" value="Genomic_DNA"/>
</dbReference>
<evidence type="ECO:0000259" key="3">
    <source>
        <dbReference type="Pfam" id="PF09335"/>
    </source>
</evidence>
<evidence type="ECO:0000256" key="1">
    <source>
        <dbReference type="ARBA" id="ARBA00010792"/>
    </source>
</evidence>
<keyword evidence="2" id="KW-0472">Membrane</keyword>
<comment type="similarity">
    <text evidence="1">Belongs to the DedA family.</text>
</comment>
<dbReference type="PANTHER" id="PTHR42709:SF11">
    <property type="entry name" value="DEDA FAMILY PROTEIN"/>
    <property type="match status" value="1"/>
</dbReference>
<protein>
    <recommendedName>
        <fullName evidence="3">VTT domain-containing protein</fullName>
    </recommendedName>
</protein>
<feature type="domain" description="VTT" evidence="3">
    <location>
        <begin position="54"/>
        <end position="143"/>
    </location>
</feature>